<feature type="region of interest" description="Disordered" evidence="1">
    <location>
        <begin position="1"/>
        <end position="52"/>
    </location>
</feature>
<feature type="region of interest" description="Disordered" evidence="1">
    <location>
        <begin position="151"/>
        <end position="186"/>
    </location>
</feature>
<accession>A0A4V6DFW5</accession>
<protein>
    <submittedName>
        <fullName evidence="2">Uncharacterized protein</fullName>
    </submittedName>
</protein>
<feature type="region of interest" description="Disordered" evidence="1">
    <location>
        <begin position="222"/>
        <end position="245"/>
    </location>
</feature>
<evidence type="ECO:0000313" key="3">
    <source>
        <dbReference type="Proteomes" id="UP000310108"/>
    </source>
</evidence>
<evidence type="ECO:0000256" key="1">
    <source>
        <dbReference type="SAM" id="MobiDB-lite"/>
    </source>
</evidence>
<sequence>MFQNLLQRGQRALPLTRASTPRQTPLPQPTQNSTRTLPSATLPRTKRSPTKSPALKIIQNRGLSYSAPSLARTIHPDTDSFIKYSLLQGPPQTAKAKIYKANLAVRPPAIGREAVKRKMLGDVAKHISAHSGGPGGPWTARHADWTAKLAGGTATEPIAGNSRTGTNQRLKRKSPGSTRGPETPEPVRKTAVRCCALLAAVFAGGLMGYLFRCWETGTNPTEGRWPTETEEAGMSDEGMSSEEMQKTHYLAAA</sequence>
<dbReference type="OrthoDB" id="4836412at2759"/>
<name>A0A4V6DFW5_9PEZI</name>
<gene>
    <name evidence="2" type="ORF">CTA1_1342</name>
</gene>
<comment type="caution">
    <text evidence="2">The sequence shown here is derived from an EMBL/GenBank/DDBJ whole genome shotgun (WGS) entry which is preliminary data.</text>
</comment>
<feature type="compositionally biased region" description="Low complexity" evidence="1">
    <location>
        <begin position="20"/>
        <end position="31"/>
    </location>
</feature>
<organism evidence="2 3">
    <name type="scientific">Colletotrichum tanaceti</name>
    <dbReference type="NCBI Taxonomy" id="1306861"/>
    <lineage>
        <taxon>Eukaryota</taxon>
        <taxon>Fungi</taxon>
        <taxon>Dikarya</taxon>
        <taxon>Ascomycota</taxon>
        <taxon>Pezizomycotina</taxon>
        <taxon>Sordariomycetes</taxon>
        <taxon>Hypocreomycetidae</taxon>
        <taxon>Glomerellales</taxon>
        <taxon>Glomerellaceae</taxon>
        <taxon>Colletotrichum</taxon>
        <taxon>Colletotrichum destructivum species complex</taxon>
    </lineage>
</organism>
<keyword evidence="3" id="KW-1185">Reference proteome</keyword>
<evidence type="ECO:0000313" key="2">
    <source>
        <dbReference type="EMBL" id="TKW50626.1"/>
    </source>
</evidence>
<dbReference type="EMBL" id="PJEX01000374">
    <property type="protein sequence ID" value="TKW50626.1"/>
    <property type="molecule type" value="Genomic_DNA"/>
</dbReference>
<reference evidence="2 3" key="1">
    <citation type="journal article" date="2019" name="PLoS ONE">
        <title>Comparative genome analysis indicates high evolutionary potential of pathogenicity genes in Colletotrichum tanaceti.</title>
        <authorList>
            <person name="Lelwala R.V."/>
            <person name="Korhonen P.K."/>
            <person name="Young N.D."/>
            <person name="Scott J.B."/>
            <person name="Ades P.A."/>
            <person name="Gasser R.B."/>
            <person name="Taylor P.W.J."/>
        </authorList>
    </citation>
    <scope>NUCLEOTIDE SEQUENCE [LARGE SCALE GENOMIC DNA]</scope>
    <source>
        <strain evidence="2">BRIP57314</strain>
    </source>
</reference>
<dbReference type="AlphaFoldDB" id="A0A4V6DFW5"/>
<dbReference type="Proteomes" id="UP000310108">
    <property type="component" value="Unassembled WGS sequence"/>
</dbReference>
<proteinExistence type="predicted"/>